<dbReference type="EMBL" id="JRTT01000006">
    <property type="protein sequence ID" value="KHD78084.1"/>
    <property type="molecule type" value="Genomic_DNA"/>
</dbReference>
<evidence type="ECO:0000313" key="2">
    <source>
        <dbReference type="Proteomes" id="UP000054537"/>
    </source>
</evidence>
<accession>A0A0A6UUE2</accession>
<reference evidence="1 2" key="1">
    <citation type="submission" date="2014-10" db="EMBL/GenBank/DDBJ databases">
        <title>Draft genome sequence of Actinoplanes utahensis NRRL 12052.</title>
        <authorList>
            <person name="Velasco-Bucheli B."/>
            <person name="del Cerro C."/>
            <person name="Hormigo D."/>
            <person name="Garcia J.L."/>
            <person name="Acebal C."/>
            <person name="Arroyo M."/>
            <person name="de la Mata I."/>
        </authorList>
    </citation>
    <scope>NUCLEOTIDE SEQUENCE [LARGE SCALE GENOMIC DNA]</scope>
    <source>
        <strain evidence="1 2">NRRL 12052</strain>
    </source>
</reference>
<comment type="caution">
    <text evidence="1">The sequence shown here is derived from an EMBL/GenBank/DDBJ whole genome shotgun (WGS) entry which is preliminary data.</text>
</comment>
<gene>
    <name evidence="1" type="ORF">MB27_06190</name>
</gene>
<name>A0A0A6UUE2_ACTUT</name>
<dbReference type="AlphaFoldDB" id="A0A0A6UUE2"/>
<keyword evidence="2" id="KW-1185">Reference proteome</keyword>
<dbReference type="Proteomes" id="UP000054537">
    <property type="component" value="Unassembled WGS sequence"/>
</dbReference>
<organism evidence="1 2">
    <name type="scientific">Actinoplanes utahensis</name>
    <dbReference type="NCBI Taxonomy" id="1869"/>
    <lineage>
        <taxon>Bacteria</taxon>
        <taxon>Bacillati</taxon>
        <taxon>Actinomycetota</taxon>
        <taxon>Actinomycetes</taxon>
        <taxon>Micromonosporales</taxon>
        <taxon>Micromonosporaceae</taxon>
        <taxon>Actinoplanes</taxon>
    </lineage>
</organism>
<dbReference type="STRING" id="1869.MB27_06190"/>
<evidence type="ECO:0000313" key="1">
    <source>
        <dbReference type="EMBL" id="KHD78084.1"/>
    </source>
</evidence>
<proteinExistence type="predicted"/>
<protein>
    <submittedName>
        <fullName evidence="1">Uncharacterized protein</fullName>
    </submittedName>
</protein>
<sequence>MGEFVHVNETVRDALRQVESAARLYGVREEGVTGFREMLASQHPADRGTYACAVLDRVVTEIAYNHRTECDGEDCRTCEGLGEALTVAVASVRSMIADEMTWRRRQNRRWFWSR</sequence>